<dbReference type="GO" id="GO:0016787">
    <property type="term" value="F:hydrolase activity"/>
    <property type="evidence" value="ECO:0007669"/>
    <property type="project" value="InterPro"/>
</dbReference>
<dbReference type="InterPro" id="IPR051049">
    <property type="entry name" value="Dienelactone_hydrolase-like"/>
</dbReference>
<gene>
    <name evidence="3" type="ORF">D5H75_13320</name>
</gene>
<evidence type="ECO:0000313" key="3">
    <source>
        <dbReference type="EMBL" id="RJL32503.1"/>
    </source>
</evidence>
<dbReference type="Proteomes" id="UP000265768">
    <property type="component" value="Unassembled WGS sequence"/>
</dbReference>
<feature type="region of interest" description="Disordered" evidence="1">
    <location>
        <begin position="1"/>
        <end position="46"/>
    </location>
</feature>
<dbReference type="PANTHER" id="PTHR46623">
    <property type="entry name" value="CARBOXYMETHYLENEBUTENOLIDASE-RELATED"/>
    <property type="match status" value="1"/>
</dbReference>
<evidence type="ECO:0000313" key="4">
    <source>
        <dbReference type="Proteomes" id="UP000265768"/>
    </source>
</evidence>
<organism evidence="3 4">
    <name type="scientific">Bailinhaonella thermotolerans</name>
    <dbReference type="NCBI Taxonomy" id="1070861"/>
    <lineage>
        <taxon>Bacteria</taxon>
        <taxon>Bacillati</taxon>
        <taxon>Actinomycetota</taxon>
        <taxon>Actinomycetes</taxon>
        <taxon>Streptosporangiales</taxon>
        <taxon>Streptosporangiaceae</taxon>
        <taxon>Bailinhaonella</taxon>
    </lineage>
</organism>
<feature type="domain" description="Dienelactone hydrolase" evidence="2">
    <location>
        <begin position="161"/>
        <end position="350"/>
    </location>
</feature>
<feature type="region of interest" description="Disordered" evidence="1">
    <location>
        <begin position="90"/>
        <end position="137"/>
    </location>
</feature>
<accession>A0A3A4AT31</accession>
<proteinExistence type="predicted"/>
<dbReference type="Pfam" id="PF01738">
    <property type="entry name" value="DLH"/>
    <property type="match status" value="1"/>
</dbReference>
<sequence>MDRHARAETSGNGRRQCGDERERAGTSGSRRGRSGTGTARGRGVARTHNCKETCLLSMALRTDLAAGPRPLGAGSPRIVRRHHSRVRFGTAREGVSGDFPADRGTPGNPAGGADRIPVSPAAAIPTSGGASDPVAGSGSGPIPAVFRAWPTRLPNVRNGRMAEIVLFHSAQGLRRGVGVAAEILRGAGHSVRTPDYYDGEVFDDVDGGLRKRDSLGLAEIDRRVRRAVADVGGPVVFAGFSLGAYAAQRLAAWHPKAVGAVLLHGGGLGEEPAAGWPGGVPVQVHYTERDPWVDPREVDVLERAVTGAGARFERHVYPGDAHLFADPDLPDHRPEEAGAMWDRVLTFLREL</sequence>
<dbReference type="AlphaFoldDB" id="A0A3A4AT31"/>
<name>A0A3A4AT31_9ACTN</name>
<dbReference type="EMBL" id="QZEY01000004">
    <property type="protein sequence ID" value="RJL32503.1"/>
    <property type="molecule type" value="Genomic_DNA"/>
</dbReference>
<comment type="caution">
    <text evidence="3">The sequence shown here is derived from an EMBL/GenBank/DDBJ whole genome shotgun (WGS) entry which is preliminary data.</text>
</comment>
<dbReference type="SUPFAM" id="SSF53474">
    <property type="entry name" value="alpha/beta-Hydrolases"/>
    <property type="match status" value="1"/>
</dbReference>
<reference evidence="3 4" key="1">
    <citation type="submission" date="2018-09" db="EMBL/GenBank/DDBJ databases">
        <title>YIM 75507 draft genome.</title>
        <authorList>
            <person name="Tang S."/>
            <person name="Feng Y."/>
        </authorList>
    </citation>
    <scope>NUCLEOTIDE SEQUENCE [LARGE SCALE GENOMIC DNA]</scope>
    <source>
        <strain evidence="3 4">YIM 75507</strain>
    </source>
</reference>
<keyword evidence="4" id="KW-1185">Reference proteome</keyword>
<dbReference type="PANTHER" id="PTHR46623:SF6">
    <property type="entry name" value="ALPHA_BETA-HYDROLASES SUPERFAMILY PROTEIN"/>
    <property type="match status" value="1"/>
</dbReference>
<dbReference type="OrthoDB" id="2834584at2"/>
<protein>
    <recommendedName>
        <fullName evidence="2">Dienelactone hydrolase domain-containing protein</fullName>
    </recommendedName>
</protein>
<dbReference type="Gene3D" id="3.40.50.1820">
    <property type="entry name" value="alpha/beta hydrolase"/>
    <property type="match status" value="1"/>
</dbReference>
<dbReference type="InterPro" id="IPR029058">
    <property type="entry name" value="AB_hydrolase_fold"/>
</dbReference>
<evidence type="ECO:0000256" key="1">
    <source>
        <dbReference type="SAM" id="MobiDB-lite"/>
    </source>
</evidence>
<evidence type="ECO:0000259" key="2">
    <source>
        <dbReference type="Pfam" id="PF01738"/>
    </source>
</evidence>
<dbReference type="InterPro" id="IPR002925">
    <property type="entry name" value="Dienelactn_hydro"/>
</dbReference>